<protein>
    <submittedName>
        <fullName evidence="3">Uncharacterized protein</fullName>
    </submittedName>
</protein>
<proteinExistence type="inferred from homology"/>
<reference evidence="3" key="1">
    <citation type="journal article" date="2024" name="Gigascience">
        <title>Chromosome-level genome of the poultry shaft louse Menopon gallinae provides insight into the host-switching and adaptive evolution of parasitic lice.</title>
        <authorList>
            <person name="Xu Y."/>
            <person name="Ma L."/>
            <person name="Liu S."/>
            <person name="Liang Y."/>
            <person name="Liu Q."/>
            <person name="He Z."/>
            <person name="Tian L."/>
            <person name="Duan Y."/>
            <person name="Cai W."/>
            <person name="Li H."/>
            <person name="Song F."/>
        </authorList>
    </citation>
    <scope>NUCLEOTIDE SEQUENCE</scope>
    <source>
        <strain evidence="3">Cailab_2023a</strain>
    </source>
</reference>
<dbReference type="PANTHER" id="PTHR33768:SF3">
    <property type="entry name" value="MIP11318P"/>
    <property type="match status" value="1"/>
</dbReference>
<comment type="similarity">
    <text evidence="1">Belongs to the CFAP97 family.</text>
</comment>
<evidence type="ECO:0000256" key="1">
    <source>
        <dbReference type="ARBA" id="ARBA00008315"/>
    </source>
</evidence>
<feature type="compositionally biased region" description="Low complexity" evidence="2">
    <location>
        <begin position="155"/>
        <end position="184"/>
    </location>
</feature>
<dbReference type="EMBL" id="JARGDH010000003">
    <property type="protein sequence ID" value="KAL0274246.1"/>
    <property type="molecule type" value="Genomic_DNA"/>
</dbReference>
<dbReference type="InterPro" id="IPR029488">
    <property type="entry name" value="Hmw/CFAP97"/>
</dbReference>
<name>A0AAW2HX29_9NEOP</name>
<feature type="compositionally biased region" description="Polar residues" evidence="2">
    <location>
        <begin position="185"/>
        <end position="194"/>
    </location>
</feature>
<feature type="region of interest" description="Disordered" evidence="2">
    <location>
        <begin position="106"/>
        <end position="194"/>
    </location>
</feature>
<dbReference type="Pfam" id="PF13879">
    <property type="entry name" value="Hmw_CFAP97"/>
    <property type="match status" value="1"/>
</dbReference>
<comment type="caution">
    <text evidence="3">The sequence shown here is derived from an EMBL/GenBank/DDBJ whole genome shotgun (WGS) entry which is preliminary data.</text>
</comment>
<organism evidence="3">
    <name type="scientific">Menopon gallinae</name>
    <name type="common">poultry shaft louse</name>
    <dbReference type="NCBI Taxonomy" id="328185"/>
    <lineage>
        <taxon>Eukaryota</taxon>
        <taxon>Metazoa</taxon>
        <taxon>Ecdysozoa</taxon>
        <taxon>Arthropoda</taxon>
        <taxon>Hexapoda</taxon>
        <taxon>Insecta</taxon>
        <taxon>Pterygota</taxon>
        <taxon>Neoptera</taxon>
        <taxon>Paraneoptera</taxon>
        <taxon>Psocodea</taxon>
        <taxon>Troctomorpha</taxon>
        <taxon>Phthiraptera</taxon>
        <taxon>Amblycera</taxon>
        <taxon>Menoponidae</taxon>
        <taxon>Menopon</taxon>
    </lineage>
</organism>
<dbReference type="AlphaFoldDB" id="A0AAW2HX29"/>
<sequence>MLTRREKLLVRPWQLRRYNNHRKKVLTALPVIDFGPPPQRGHVTLKLKKLQKEGERRTKIEEDNFRLLQRMGAIMKKNRLDNYWETEPPNFLRRVGIYHRTRSPTPCEELTPVTSPRASNTRKSRCLACSAEPEKPKIIPEERVPWEPPKKSPSNRRSSITTTTTVVIKTADSSSGSKNDSSRSNTTSRAKTAVGTTEAKSSCLPYIDNKKYCKTLGDAVGRRIVLEQGSLHLAVNFPIYVDVKVKSAKGEKYIQRGYCGCQALSRNKHKSVANV</sequence>
<evidence type="ECO:0000313" key="3">
    <source>
        <dbReference type="EMBL" id="KAL0274246.1"/>
    </source>
</evidence>
<gene>
    <name evidence="3" type="ORF">PYX00_006717</name>
</gene>
<feature type="compositionally biased region" description="Basic and acidic residues" evidence="2">
    <location>
        <begin position="132"/>
        <end position="150"/>
    </location>
</feature>
<evidence type="ECO:0000256" key="2">
    <source>
        <dbReference type="SAM" id="MobiDB-lite"/>
    </source>
</evidence>
<accession>A0AAW2HX29</accession>
<dbReference type="PANTHER" id="PTHR33768">
    <property type="entry name" value="MIP11318P"/>
    <property type="match status" value="1"/>
</dbReference>
<dbReference type="InterPro" id="IPR038792">
    <property type="entry name" value="CFAP97D1/2"/>
</dbReference>